<organism evidence="1 2">
    <name type="scientific">Tsukamurella tyrosinosolvens</name>
    <dbReference type="NCBI Taxonomy" id="57704"/>
    <lineage>
        <taxon>Bacteria</taxon>
        <taxon>Bacillati</taxon>
        <taxon>Actinomycetota</taxon>
        <taxon>Actinomycetes</taxon>
        <taxon>Mycobacteriales</taxon>
        <taxon>Tsukamurellaceae</taxon>
        <taxon>Tsukamurella</taxon>
    </lineage>
</organism>
<dbReference type="EMBL" id="FNSA01000003">
    <property type="protein sequence ID" value="SEC66746.1"/>
    <property type="molecule type" value="Genomic_DNA"/>
</dbReference>
<reference evidence="2" key="1">
    <citation type="submission" date="2016-10" db="EMBL/GenBank/DDBJ databases">
        <authorList>
            <person name="Varghese N."/>
            <person name="Submissions S."/>
        </authorList>
    </citation>
    <scope>NUCLEOTIDE SEQUENCE [LARGE SCALE GENOMIC DNA]</scope>
    <source>
        <strain evidence="2">DSM 44234</strain>
    </source>
</reference>
<accession>A0A1H4UD99</accession>
<proteinExistence type="predicted"/>
<evidence type="ECO:0000313" key="2">
    <source>
        <dbReference type="Proteomes" id="UP000182241"/>
    </source>
</evidence>
<protein>
    <submittedName>
        <fullName evidence="1">Uncharacterized protein</fullName>
    </submittedName>
</protein>
<keyword evidence="2" id="KW-1185">Reference proteome</keyword>
<evidence type="ECO:0000313" key="1">
    <source>
        <dbReference type="EMBL" id="SEC66746.1"/>
    </source>
</evidence>
<gene>
    <name evidence="1" type="ORF">SAMN04489793_2863</name>
</gene>
<dbReference type="RefSeq" id="WP_068741736.1">
    <property type="nucleotide sequence ID" value="NZ_FNSA01000003.1"/>
</dbReference>
<sequence>MTPDYSPSRAHLAWRLQMASIALQNAVYCAQAADMAARIDSPTTKRLQTAHLDAADCWMGLTIAALGGKTLPIGEHP</sequence>
<dbReference type="Proteomes" id="UP000182241">
    <property type="component" value="Unassembled WGS sequence"/>
</dbReference>
<dbReference type="AlphaFoldDB" id="A0A1H4UD99"/>
<name>A0A1H4UD99_TSUTY</name>
<dbReference type="STRING" id="57704.SAMN04489793_2863"/>